<protein>
    <recommendedName>
        <fullName evidence="3">Minor capsid protein P11 C-terminal conserved region domain-containing protein</fullName>
    </recommendedName>
</protein>
<sequence length="182" mass="18921">MVKTSQTVQLVGVALVGALVLYAMNSYSARQSLTGEGMMDKLGGSLGSPGPLGEMGPFGASRHDGTGNAQPTESLQSRQPTGQSTYSESTLTASELLPKGEIGASWAAVNPSAMNDLKGQNFLQAGYHTNTALAGVSQTNRNASWDVRSEAPNPQGSVGPFLNTTIETNPFKRGLDCQGLSD</sequence>
<evidence type="ECO:0000313" key="4">
    <source>
        <dbReference type="EMBL" id="QHS85794.1"/>
    </source>
</evidence>
<feature type="compositionally biased region" description="Polar residues" evidence="1">
    <location>
        <begin position="152"/>
        <end position="165"/>
    </location>
</feature>
<evidence type="ECO:0000256" key="1">
    <source>
        <dbReference type="SAM" id="MobiDB-lite"/>
    </source>
</evidence>
<feature type="domain" description="Minor capsid protein P11 C-terminal conserved region" evidence="3">
    <location>
        <begin position="91"/>
        <end position="175"/>
    </location>
</feature>
<evidence type="ECO:0000259" key="3">
    <source>
        <dbReference type="Pfam" id="PF23983"/>
    </source>
</evidence>
<feature type="region of interest" description="Disordered" evidence="1">
    <location>
        <begin position="40"/>
        <end position="94"/>
    </location>
</feature>
<feature type="transmembrane region" description="Helical" evidence="2">
    <location>
        <begin position="6"/>
        <end position="24"/>
    </location>
</feature>
<feature type="region of interest" description="Disordered" evidence="1">
    <location>
        <begin position="146"/>
        <end position="165"/>
    </location>
</feature>
<dbReference type="InterPro" id="IPR055730">
    <property type="entry name" value="P11_C"/>
</dbReference>
<keyword evidence="2" id="KW-0472">Membrane</keyword>
<dbReference type="Pfam" id="PF23983">
    <property type="entry name" value="P11_C"/>
    <property type="match status" value="1"/>
</dbReference>
<keyword evidence="2" id="KW-0812">Transmembrane</keyword>
<evidence type="ECO:0000256" key="2">
    <source>
        <dbReference type="SAM" id="Phobius"/>
    </source>
</evidence>
<keyword evidence="2" id="KW-1133">Transmembrane helix</keyword>
<accession>A0A6C0B1W7</accession>
<reference evidence="4" key="1">
    <citation type="journal article" date="2020" name="Nature">
        <title>Giant virus diversity and host interactions through global metagenomics.</title>
        <authorList>
            <person name="Schulz F."/>
            <person name="Roux S."/>
            <person name="Paez-Espino D."/>
            <person name="Jungbluth S."/>
            <person name="Walsh D.A."/>
            <person name="Denef V.J."/>
            <person name="McMahon K.D."/>
            <person name="Konstantinidis K.T."/>
            <person name="Eloe-Fadrosh E.A."/>
            <person name="Kyrpides N.C."/>
            <person name="Woyke T."/>
        </authorList>
    </citation>
    <scope>NUCLEOTIDE SEQUENCE</scope>
    <source>
        <strain evidence="4">GVMAG-M-3300009185-36</strain>
    </source>
</reference>
<feature type="compositionally biased region" description="Polar residues" evidence="1">
    <location>
        <begin position="67"/>
        <end position="93"/>
    </location>
</feature>
<dbReference type="EMBL" id="MN739048">
    <property type="protein sequence ID" value="QHS85794.1"/>
    <property type="molecule type" value="Genomic_DNA"/>
</dbReference>
<name>A0A6C0B1W7_9ZZZZ</name>
<organism evidence="4">
    <name type="scientific">viral metagenome</name>
    <dbReference type="NCBI Taxonomy" id="1070528"/>
    <lineage>
        <taxon>unclassified sequences</taxon>
        <taxon>metagenomes</taxon>
        <taxon>organismal metagenomes</taxon>
    </lineage>
</organism>
<dbReference type="AlphaFoldDB" id="A0A6C0B1W7"/>
<proteinExistence type="predicted"/>